<evidence type="ECO:0000313" key="1">
    <source>
        <dbReference type="EMBL" id="KKN01669.1"/>
    </source>
</evidence>
<sequence length="184" mass="20956">MAVINKNWLFLAEGYTGSRAYAEALLKLPGSSEIGVHHARWPALRDAGLICPLSLKTFSVVRHPLDIIATQCAKNDKNSVPYWLTHRFLSRQSFFMHRPDVIIEYGSCLKIMVEAVVEETINVETMFKTEGKVKWQDIFTKEDVEFALATIPELITLGYVPSALRHQARSYDVNPYLEKHHGCH</sequence>
<proteinExistence type="predicted"/>
<accession>A0A0F9M7G9</accession>
<gene>
    <name evidence="1" type="ORF">LCGC14_1125340</name>
</gene>
<comment type="caution">
    <text evidence="1">The sequence shown here is derived from an EMBL/GenBank/DDBJ whole genome shotgun (WGS) entry which is preliminary data.</text>
</comment>
<dbReference type="EMBL" id="LAZR01005236">
    <property type="protein sequence ID" value="KKN01669.1"/>
    <property type="molecule type" value="Genomic_DNA"/>
</dbReference>
<reference evidence="1" key="1">
    <citation type="journal article" date="2015" name="Nature">
        <title>Complex archaea that bridge the gap between prokaryotes and eukaryotes.</title>
        <authorList>
            <person name="Spang A."/>
            <person name="Saw J.H."/>
            <person name="Jorgensen S.L."/>
            <person name="Zaremba-Niedzwiedzka K."/>
            <person name="Martijn J."/>
            <person name="Lind A.E."/>
            <person name="van Eijk R."/>
            <person name="Schleper C."/>
            <person name="Guy L."/>
            <person name="Ettema T.J."/>
        </authorList>
    </citation>
    <scope>NUCLEOTIDE SEQUENCE</scope>
</reference>
<protein>
    <recommendedName>
        <fullName evidence="2">Sulfotransferase domain-containing protein</fullName>
    </recommendedName>
</protein>
<organism evidence="1">
    <name type="scientific">marine sediment metagenome</name>
    <dbReference type="NCBI Taxonomy" id="412755"/>
    <lineage>
        <taxon>unclassified sequences</taxon>
        <taxon>metagenomes</taxon>
        <taxon>ecological metagenomes</taxon>
    </lineage>
</organism>
<evidence type="ECO:0008006" key="2">
    <source>
        <dbReference type="Google" id="ProtNLM"/>
    </source>
</evidence>
<name>A0A0F9M7G9_9ZZZZ</name>
<dbReference type="AlphaFoldDB" id="A0A0F9M7G9"/>